<proteinExistence type="predicted"/>
<protein>
    <submittedName>
        <fullName evidence="2">Uncharacterized protein</fullName>
    </submittedName>
</protein>
<feature type="region of interest" description="Disordered" evidence="1">
    <location>
        <begin position="90"/>
        <end position="111"/>
    </location>
</feature>
<evidence type="ECO:0000313" key="2">
    <source>
        <dbReference type="EMBL" id="OXA46548.1"/>
    </source>
</evidence>
<dbReference type="Proteomes" id="UP000198287">
    <property type="component" value="Unassembled WGS sequence"/>
</dbReference>
<evidence type="ECO:0000313" key="3">
    <source>
        <dbReference type="Proteomes" id="UP000198287"/>
    </source>
</evidence>
<gene>
    <name evidence="2" type="ORF">Fcan01_18824</name>
</gene>
<name>A0A226DNG8_FOLCA</name>
<sequence length="111" mass="12443">MAPKTNKGNKKKVAKPVIKCVSQAELKLKAKSKKTTRVGATVNIKRRASDYRRQGDLTKSHVMYHAKSSNIKKAENLLLSGCKKRKVCKKNKQAKSNVSQKSGDTYVIQRK</sequence>
<dbReference type="EMBL" id="LNIX01000015">
    <property type="protein sequence ID" value="OXA46548.1"/>
    <property type="molecule type" value="Genomic_DNA"/>
</dbReference>
<reference evidence="2 3" key="1">
    <citation type="submission" date="2015-12" db="EMBL/GenBank/DDBJ databases">
        <title>The genome of Folsomia candida.</title>
        <authorList>
            <person name="Faddeeva A."/>
            <person name="Derks M.F."/>
            <person name="Anvar Y."/>
            <person name="Smit S."/>
            <person name="Van Straalen N."/>
            <person name="Roelofs D."/>
        </authorList>
    </citation>
    <scope>NUCLEOTIDE SEQUENCE [LARGE SCALE GENOMIC DNA]</scope>
    <source>
        <strain evidence="2 3">VU population</strain>
        <tissue evidence="2">Whole body</tissue>
    </source>
</reference>
<accession>A0A226DNG8</accession>
<comment type="caution">
    <text evidence="2">The sequence shown here is derived from an EMBL/GenBank/DDBJ whole genome shotgun (WGS) entry which is preliminary data.</text>
</comment>
<evidence type="ECO:0000256" key="1">
    <source>
        <dbReference type="SAM" id="MobiDB-lite"/>
    </source>
</evidence>
<organism evidence="2 3">
    <name type="scientific">Folsomia candida</name>
    <name type="common">Springtail</name>
    <dbReference type="NCBI Taxonomy" id="158441"/>
    <lineage>
        <taxon>Eukaryota</taxon>
        <taxon>Metazoa</taxon>
        <taxon>Ecdysozoa</taxon>
        <taxon>Arthropoda</taxon>
        <taxon>Hexapoda</taxon>
        <taxon>Collembola</taxon>
        <taxon>Entomobryomorpha</taxon>
        <taxon>Isotomoidea</taxon>
        <taxon>Isotomidae</taxon>
        <taxon>Proisotominae</taxon>
        <taxon>Folsomia</taxon>
    </lineage>
</organism>
<keyword evidence="3" id="KW-1185">Reference proteome</keyword>
<dbReference type="AlphaFoldDB" id="A0A226DNG8"/>